<evidence type="ECO:0000313" key="9">
    <source>
        <dbReference type="EMBL" id="RFT06568.1"/>
    </source>
</evidence>
<gene>
    <name evidence="9" type="ORF">DV520_07185</name>
</gene>
<dbReference type="GO" id="GO:0016805">
    <property type="term" value="F:dipeptidase activity"/>
    <property type="evidence" value="ECO:0007669"/>
    <property type="project" value="UniProtKB-KW"/>
</dbReference>
<dbReference type="RefSeq" id="WP_021918891.1">
    <property type="nucleotide sequence ID" value="NZ_CAKXKJ010000015.1"/>
</dbReference>
<organism evidence="9 10">
    <name type="scientific">Evtepia gabavorous</name>
    <dbReference type="NCBI Taxonomy" id="2211183"/>
    <lineage>
        <taxon>Bacteria</taxon>
        <taxon>Bacillati</taxon>
        <taxon>Bacillota</taxon>
        <taxon>Clostridia</taxon>
        <taxon>Eubacteriales</taxon>
        <taxon>Evtepia</taxon>
    </lineage>
</organism>
<dbReference type="Gene3D" id="3.30.70.360">
    <property type="match status" value="2"/>
</dbReference>
<dbReference type="Pfam" id="PF01546">
    <property type="entry name" value="Peptidase_M20"/>
    <property type="match status" value="1"/>
</dbReference>
<evidence type="ECO:0000256" key="5">
    <source>
        <dbReference type="ARBA" id="ARBA00022801"/>
    </source>
</evidence>
<dbReference type="GO" id="GO:0006526">
    <property type="term" value="P:L-arginine biosynthetic process"/>
    <property type="evidence" value="ECO:0007669"/>
    <property type="project" value="TreeGrafter"/>
</dbReference>
<keyword evidence="6" id="KW-0862">Zinc</keyword>
<dbReference type="AlphaFoldDB" id="A0A3E2B3F2"/>
<dbReference type="OrthoDB" id="9761532at2"/>
<dbReference type="NCBIfam" id="TIGR01887">
    <property type="entry name" value="dipeptidaselike"/>
    <property type="match status" value="1"/>
</dbReference>
<comment type="caution">
    <text evidence="9">The sequence shown here is derived from an EMBL/GenBank/DDBJ whole genome shotgun (WGS) entry which is preliminary data.</text>
</comment>
<dbReference type="InterPro" id="IPR050072">
    <property type="entry name" value="Peptidase_M20A"/>
</dbReference>
<evidence type="ECO:0000256" key="1">
    <source>
        <dbReference type="ARBA" id="ARBA00001947"/>
    </source>
</evidence>
<protein>
    <submittedName>
        <fullName evidence="9">M20 family peptidase</fullName>
    </submittedName>
</protein>
<dbReference type="GO" id="GO:0008270">
    <property type="term" value="F:zinc ion binding"/>
    <property type="evidence" value="ECO:0007669"/>
    <property type="project" value="InterPro"/>
</dbReference>
<dbReference type="Gene3D" id="3.40.630.10">
    <property type="entry name" value="Zn peptidases"/>
    <property type="match status" value="1"/>
</dbReference>
<dbReference type="PANTHER" id="PTHR43808">
    <property type="entry name" value="ACETYLORNITHINE DEACETYLASE"/>
    <property type="match status" value="1"/>
</dbReference>
<evidence type="ECO:0000256" key="4">
    <source>
        <dbReference type="ARBA" id="ARBA00022723"/>
    </source>
</evidence>
<keyword evidence="5" id="KW-0378">Hydrolase</keyword>
<comment type="cofactor">
    <cofactor evidence="1">
        <name>Zn(2+)</name>
        <dbReference type="ChEBI" id="CHEBI:29105"/>
    </cofactor>
</comment>
<evidence type="ECO:0000256" key="6">
    <source>
        <dbReference type="ARBA" id="ARBA00022833"/>
    </source>
</evidence>
<dbReference type="PANTHER" id="PTHR43808:SF31">
    <property type="entry name" value="N-ACETYL-L-CITRULLINE DEACETYLASE"/>
    <property type="match status" value="1"/>
</dbReference>
<evidence type="ECO:0000256" key="7">
    <source>
        <dbReference type="ARBA" id="ARBA00022997"/>
    </source>
</evidence>
<evidence type="ECO:0000256" key="3">
    <source>
        <dbReference type="ARBA" id="ARBA00022670"/>
    </source>
</evidence>
<keyword evidence="7" id="KW-0224">Dipeptidase</keyword>
<dbReference type="Proteomes" id="UP000260649">
    <property type="component" value="Unassembled WGS sequence"/>
</dbReference>
<dbReference type="GO" id="GO:0006508">
    <property type="term" value="P:proteolysis"/>
    <property type="evidence" value="ECO:0007669"/>
    <property type="project" value="UniProtKB-KW"/>
</dbReference>
<name>A0A3E2B3F2_9FIRM</name>
<dbReference type="InterPro" id="IPR036264">
    <property type="entry name" value="Bact_exopeptidase_dim_dom"/>
</dbReference>
<reference evidence="9 10" key="1">
    <citation type="submission" date="2018-07" db="EMBL/GenBank/DDBJ databases">
        <title>GABA Modulating Bacteria of the Human Gut Microbiota.</title>
        <authorList>
            <person name="Strandwitz P."/>
            <person name="Kim K.H."/>
            <person name="Terekhova D."/>
            <person name="Liu J.K."/>
            <person name="Sharma A."/>
            <person name="Levering J."/>
            <person name="Mcdonald D."/>
            <person name="Dietrich D."/>
            <person name="Ramadhar T.R."/>
            <person name="Lekbua A."/>
            <person name="Mroue N."/>
            <person name="Liston C."/>
            <person name="Stewart E.J."/>
            <person name="Dubin M.J."/>
            <person name="Zengler K."/>
            <person name="Knight R."/>
            <person name="Gilbert J.A."/>
            <person name="Clardy J."/>
            <person name="Lewis K."/>
        </authorList>
    </citation>
    <scope>NUCLEOTIDE SEQUENCE [LARGE SCALE GENOMIC DNA]</scope>
    <source>
        <strain evidence="9 10">KLE1738</strain>
    </source>
</reference>
<dbReference type="GO" id="GO:0008777">
    <property type="term" value="F:acetylornithine deacetylase activity"/>
    <property type="evidence" value="ECO:0007669"/>
    <property type="project" value="TreeGrafter"/>
</dbReference>
<accession>A0A3E2B3F2</accession>
<dbReference type="InterPro" id="IPR010964">
    <property type="entry name" value="M20A_pepV-rel"/>
</dbReference>
<dbReference type="SUPFAM" id="SSF53187">
    <property type="entry name" value="Zn-dependent exopeptidases"/>
    <property type="match status" value="1"/>
</dbReference>
<dbReference type="EMBL" id="QQRQ01000009">
    <property type="protein sequence ID" value="RFT06568.1"/>
    <property type="molecule type" value="Genomic_DNA"/>
</dbReference>
<dbReference type="SUPFAM" id="SSF55031">
    <property type="entry name" value="Bacterial exopeptidase dimerisation domain"/>
    <property type="match status" value="1"/>
</dbReference>
<evidence type="ECO:0000256" key="8">
    <source>
        <dbReference type="ARBA" id="ARBA00023049"/>
    </source>
</evidence>
<proteinExistence type="inferred from homology"/>
<evidence type="ECO:0000313" key="10">
    <source>
        <dbReference type="Proteomes" id="UP000260649"/>
    </source>
</evidence>
<keyword evidence="4" id="KW-0479">Metal-binding</keyword>
<keyword evidence="8" id="KW-0482">Metalloprotease</keyword>
<dbReference type="GeneID" id="97995511"/>
<keyword evidence="3" id="KW-0645">Protease</keyword>
<dbReference type="GO" id="GO:0008237">
    <property type="term" value="F:metallopeptidase activity"/>
    <property type="evidence" value="ECO:0007669"/>
    <property type="project" value="UniProtKB-KW"/>
</dbReference>
<evidence type="ECO:0000256" key="2">
    <source>
        <dbReference type="ARBA" id="ARBA00006247"/>
    </source>
</evidence>
<comment type="similarity">
    <text evidence="2">Belongs to the peptidase M20A family.</text>
</comment>
<sequence length="466" mass="49694">MHEQAIQHYFADKEPMLVEAVSRLVRIDSTLGPALPGKPFGEGPAAALEELLALARSWGLSGQNLEGYVGTVDLNDQETVLHILGHLDVVDPGEGWTVTEAFVPKLVDGLLYGRGTDDDKGPVAAALLAMKAVKDLGIPLRRNVRLIAGTDEETGFRDVKWYYSRHPYAPYTISPDADFPIINIEKGHYQPTFQAAWPQEQALPRVSDFTGGTRLNMVPPKAQATVLGLSLDTVEAAIRDLALEEAISFSCQEKGPGVHILCSGQNAHGSTPEEGHNAQTALVALLAALPLADCPSTRALRALHALFPHGDHHGQALGIAQADDLSGPLTLAFTMLTLHDTGCQGRFDSRTPLCGTEETICRPAQAALTQAGFTVQGPLDPPHHVPADSPFLQVLAKCYEQYSGRKSQCLAIGGGTYVHDIPGGVAFGASMPGFVSNLHGPDERVHVGDLLTAAKIYAQVILALCA</sequence>
<dbReference type="InterPro" id="IPR002933">
    <property type="entry name" value="Peptidase_M20"/>
</dbReference>
<keyword evidence="10" id="KW-1185">Reference proteome</keyword>